<keyword evidence="5 9" id="KW-0904">Protein phosphatase</keyword>
<comment type="similarity">
    <text evidence="2 9">Belongs to the SSU72 phosphatase family.</text>
</comment>
<evidence type="ECO:0000313" key="11">
    <source>
        <dbReference type="Proteomes" id="UP000218231"/>
    </source>
</evidence>
<evidence type="ECO:0000256" key="7">
    <source>
        <dbReference type="ARBA" id="ARBA00047761"/>
    </source>
</evidence>
<gene>
    <name evidence="10" type="ORF">WR25_05261</name>
</gene>
<evidence type="ECO:0000256" key="2">
    <source>
        <dbReference type="ARBA" id="ARBA00008978"/>
    </source>
</evidence>
<reference evidence="10 11" key="1">
    <citation type="journal article" date="2017" name="Curr. Biol.">
        <title>Genome architecture and evolution of a unichromosomal asexual nematode.</title>
        <authorList>
            <person name="Fradin H."/>
            <person name="Zegar C."/>
            <person name="Gutwein M."/>
            <person name="Lucas J."/>
            <person name="Kovtun M."/>
            <person name="Corcoran D."/>
            <person name="Baugh L.R."/>
            <person name="Kiontke K."/>
            <person name="Gunsalus K."/>
            <person name="Fitch D.H."/>
            <person name="Piano F."/>
        </authorList>
    </citation>
    <scope>NUCLEOTIDE SEQUENCE [LARGE SCALE GENOMIC DNA]</scope>
    <source>
        <strain evidence="10">PF1309</strain>
    </source>
</reference>
<dbReference type="Pfam" id="PF04722">
    <property type="entry name" value="Ssu72"/>
    <property type="match status" value="1"/>
</dbReference>
<evidence type="ECO:0000256" key="6">
    <source>
        <dbReference type="ARBA" id="ARBA00023242"/>
    </source>
</evidence>
<name>A0A2A2LSJ2_9BILA</name>
<dbReference type="GO" id="GO:0005634">
    <property type="term" value="C:nucleus"/>
    <property type="evidence" value="ECO:0007669"/>
    <property type="project" value="UniProtKB-SubCell"/>
</dbReference>
<dbReference type="GO" id="GO:0008420">
    <property type="term" value="F:RNA polymerase II CTD heptapeptide repeat phosphatase activity"/>
    <property type="evidence" value="ECO:0007669"/>
    <property type="project" value="UniProtKB-ARBA"/>
</dbReference>
<dbReference type="EMBL" id="LIAE01006473">
    <property type="protein sequence ID" value="PAV89119.1"/>
    <property type="molecule type" value="Genomic_DNA"/>
</dbReference>
<comment type="subcellular location">
    <subcellularLocation>
        <location evidence="1 9">Nucleus</location>
    </subcellularLocation>
</comment>
<dbReference type="GO" id="GO:0031124">
    <property type="term" value="P:mRNA 3'-end processing"/>
    <property type="evidence" value="ECO:0007669"/>
    <property type="project" value="UniProtKB-ARBA"/>
</dbReference>
<dbReference type="FunFam" id="3.40.50.2300:FF:000066">
    <property type="entry name" value="RNA polymerase II subunit A C-terminal domain phosphatase SSU72"/>
    <property type="match status" value="1"/>
</dbReference>
<evidence type="ECO:0000256" key="3">
    <source>
        <dbReference type="ARBA" id="ARBA00022664"/>
    </source>
</evidence>
<accession>A0A2A2LSJ2</accession>
<evidence type="ECO:0000256" key="9">
    <source>
        <dbReference type="RuleBase" id="RU369031"/>
    </source>
</evidence>
<dbReference type="AlphaFoldDB" id="A0A2A2LSJ2"/>
<dbReference type="Gene3D" id="3.40.50.2300">
    <property type="match status" value="2"/>
</dbReference>
<dbReference type="EC" id="3.1.3.16" evidence="9"/>
<organism evidence="10 11">
    <name type="scientific">Diploscapter pachys</name>
    <dbReference type="NCBI Taxonomy" id="2018661"/>
    <lineage>
        <taxon>Eukaryota</taxon>
        <taxon>Metazoa</taxon>
        <taxon>Ecdysozoa</taxon>
        <taxon>Nematoda</taxon>
        <taxon>Chromadorea</taxon>
        <taxon>Rhabditida</taxon>
        <taxon>Rhabditina</taxon>
        <taxon>Rhabditomorpha</taxon>
        <taxon>Rhabditoidea</taxon>
        <taxon>Rhabditidae</taxon>
        <taxon>Diploscapter</taxon>
    </lineage>
</organism>
<keyword evidence="3 9" id="KW-0507">mRNA processing</keyword>
<dbReference type="InterPro" id="IPR006811">
    <property type="entry name" value="RNA_pol_II_suA"/>
</dbReference>
<keyword evidence="11" id="KW-1185">Reference proteome</keyword>
<evidence type="ECO:0000256" key="8">
    <source>
        <dbReference type="ARBA" id="ARBA00048336"/>
    </source>
</evidence>
<evidence type="ECO:0000256" key="5">
    <source>
        <dbReference type="ARBA" id="ARBA00022912"/>
    </source>
</evidence>
<evidence type="ECO:0000256" key="1">
    <source>
        <dbReference type="ARBA" id="ARBA00004123"/>
    </source>
</evidence>
<dbReference type="Proteomes" id="UP000218231">
    <property type="component" value="Unassembled WGS sequence"/>
</dbReference>
<dbReference type="PANTHER" id="PTHR20383">
    <property type="entry name" value="RNA POLYMERASE II SUBUNIT A C-TERMINAL DOMAIN PHOSPHATASE"/>
    <property type="match status" value="1"/>
</dbReference>
<evidence type="ECO:0000313" key="10">
    <source>
        <dbReference type="EMBL" id="PAV89119.1"/>
    </source>
</evidence>
<comment type="function">
    <text evidence="9">Protein phosphatase that catalyzes the dephosphorylation of the C-terminal domain of RNA polymerase II. Plays a role in RNA processing and termination.</text>
</comment>
<proteinExistence type="inferred from homology"/>
<comment type="catalytic activity">
    <reaction evidence="7 9">
        <text>O-phospho-L-seryl-[protein] + H2O = L-seryl-[protein] + phosphate</text>
        <dbReference type="Rhea" id="RHEA:20629"/>
        <dbReference type="Rhea" id="RHEA-COMP:9863"/>
        <dbReference type="Rhea" id="RHEA-COMP:11604"/>
        <dbReference type="ChEBI" id="CHEBI:15377"/>
        <dbReference type="ChEBI" id="CHEBI:29999"/>
        <dbReference type="ChEBI" id="CHEBI:43474"/>
        <dbReference type="ChEBI" id="CHEBI:83421"/>
        <dbReference type="EC" id="3.1.3.16"/>
    </reaction>
</comment>
<protein>
    <recommendedName>
        <fullName evidence="9">RNA polymerase II subunit A C-terminal domain phosphatase SSU72</fullName>
        <shortName evidence="9">CTD phosphatase SSU72</shortName>
        <ecNumber evidence="9">3.1.3.16</ecNumber>
    </recommendedName>
</protein>
<keyword evidence="4 9" id="KW-0378">Hydrolase</keyword>
<evidence type="ECO:0000256" key="4">
    <source>
        <dbReference type="ARBA" id="ARBA00022801"/>
    </source>
</evidence>
<dbReference type="OrthoDB" id="57957at2759"/>
<sequence>MTIREDFSTIRFAVSCSSNMNRSMEAHLMLSQRGFNVESYGSGNQVKLPGKSADTPNCYEFETTTYDFIYNDLIQKDKSYYTQNGLLNMIDRNRRIKEAPQKFQLTNKEFDVIICLEERVYDQVVDHLHSRPEKSGNPVHVINVDIVDNAEEATVGAFAILDLCSRLSQCDDLDAEIDDVLGEFEANPNRKVNNLLHTICFY</sequence>
<comment type="catalytic activity">
    <reaction evidence="8 9">
        <text>O-phospho-L-threonyl-[protein] + H2O = L-threonyl-[protein] + phosphate</text>
        <dbReference type="Rhea" id="RHEA:47004"/>
        <dbReference type="Rhea" id="RHEA-COMP:11060"/>
        <dbReference type="Rhea" id="RHEA-COMP:11605"/>
        <dbReference type="ChEBI" id="CHEBI:15377"/>
        <dbReference type="ChEBI" id="CHEBI:30013"/>
        <dbReference type="ChEBI" id="CHEBI:43474"/>
        <dbReference type="ChEBI" id="CHEBI:61977"/>
        <dbReference type="EC" id="3.1.3.16"/>
    </reaction>
</comment>
<comment type="caution">
    <text evidence="10">The sequence shown here is derived from an EMBL/GenBank/DDBJ whole genome shotgun (WGS) entry which is preliminary data.</text>
</comment>
<keyword evidence="6 9" id="KW-0539">Nucleus</keyword>
<dbReference type="FunFam" id="3.40.50.2300:FF:000039">
    <property type="entry name" value="RNA polymerase II subunit A C-terminal domain phosphatase"/>
    <property type="match status" value="1"/>
</dbReference>
<dbReference type="STRING" id="2018661.A0A2A2LSJ2"/>